<accession>A0A9D1LAM2</accession>
<feature type="non-terminal residue" evidence="13">
    <location>
        <position position="321"/>
    </location>
</feature>
<organism evidence="13 14">
    <name type="scientific">Candidatus Egerieisoma faecipullorum</name>
    <dbReference type="NCBI Taxonomy" id="2840963"/>
    <lineage>
        <taxon>Bacteria</taxon>
        <taxon>Bacillati</taxon>
        <taxon>Bacillota</taxon>
        <taxon>Clostridia</taxon>
        <taxon>Eubacteriales</taxon>
        <taxon>Clostridiaceae</taxon>
        <taxon>Clostridiaceae incertae sedis</taxon>
        <taxon>Candidatus Egerieisoma</taxon>
    </lineage>
</organism>
<dbReference type="InterPro" id="IPR030963">
    <property type="entry name" value="DHQ_synth_fam"/>
</dbReference>
<name>A0A9D1LAM2_9CLOT</name>
<comment type="cofactor">
    <cofactor evidence="3">
        <name>Zn(2+)</name>
        <dbReference type="ChEBI" id="CHEBI:29105"/>
    </cofactor>
</comment>
<dbReference type="GO" id="GO:0009423">
    <property type="term" value="P:chorismate biosynthetic process"/>
    <property type="evidence" value="ECO:0007669"/>
    <property type="project" value="UniProtKB-UniRule"/>
</dbReference>
<evidence type="ECO:0000256" key="3">
    <source>
        <dbReference type="ARBA" id="ARBA00001947"/>
    </source>
</evidence>
<evidence type="ECO:0000256" key="7">
    <source>
        <dbReference type="ARBA" id="ARBA00023027"/>
    </source>
</evidence>
<dbReference type="Pfam" id="PF01761">
    <property type="entry name" value="DHQ_synthase"/>
    <property type="match status" value="1"/>
</dbReference>
<dbReference type="GO" id="GO:0009073">
    <property type="term" value="P:aromatic amino acid family biosynthetic process"/>
    <property type="evidence" value="ECO:0007669"/>
    <property type="project" value="InterPro"/>
</dbReference>
<evidence type="ECO:0000313" key="14">
    <source>
        <dbReference type="Proteomes" id="UP000824089"/>
    </source>
</evidence>
<evidence type="ECO:0000259" key="11">
    <source>
        <dbReference type="Pfam" id="PF01761"/>
    </source>
</evidence>
<proteinExistence type="predicted"/>
<reference evidence="13" key="2">
    <citation type="journal article" date="2021" name="PeerJ">
        <title>Extensive microbial diversity within the chicken gut microbiome revealed by metagenomics and culture.</title>
        <authorList>
            <person name="Gilroy R."/>
            <person name="Ravi A."/>
            <person name="Getino M."/>
            <person name="Pursley I."/>
            <person name="Horton D.L."/>
            <person name="Alikhan N.F."/>
            <person name="Baker D."/>
            <person name="Gharbi K."/>
            <person name="Hall N."/>
            <person name="Watson M."/>
            <person name="Adriaenssens E.M."/>
            <person name="Foster-Nyarko E."/>
            <person name="Jarju S."/>
            <person name="Secka A."/>
            <person name="Antonio M."/>
            <person name="Oren A."/>
            <person name="Chaudhuri R.R."/>
            <person name="La Ragione R."/>
            <person name="Hildebrand F."/>
            <person name="Pallen M.J."/>
        </authorList>
    </citation>
    <scope>NUCLEOTIDE SEQUENCE</scope>
    <source>
        <strain evidence="13">CHK195-4489</strain>
    </source>
</reference>
<dbReference type="NCBIfam" id="TIGR01357">
    <property type="entry name" value="aroB"/>
    <property type="match status" value="1"/>
</dbReference>
<keyword evidence="7" id="KW-0520">NAD</keyword>
<protein>
    <recommendedName>
        <fullName evidence="10">3-dehydroquinate synthase</fullName>
        <ecNumber evidence="10">4.2.3.4</ecNumber>
    </recommendedName>
</protein>
<dbReference type="SUPFAM" id="SSF56796">
    <property type="entry name" value="Dehydroquinate synthase-like"/>
    <property type="match status" value="1"/>
</dbReference>
<dbReference type="PANTHER" id="PTHR43622">
    <property type="entry name" value="3-DEHYDROQUINATE SYNTHASE"/>
    <property type="match status" value="1"/>
</dbReference>
<comment type="cofactor">
    <cofactor evidence="1">
        <name>NAD(+)</name>
        <dbReference type="ChEBI" id="CHEBI:57540"/>
    </cofactor>
</comment>
<dbReference type="PANTHER" id="PTHR43622:SF1">
    <property type="entry name" value="3-DEHYDROQUINATE SYNTHASE"/>
    <property type="match status" value="1"/>
</dbReference>
<evidence type="ECO:0000259" key="12">
    <source>
        <dbReference type="Pfam" id="PF24621"/>
    </source>
</evidence>
<keyword evidence="5" id="KW-0547">Nucleotide-binding</keyword>
<evidence type="ECO:0000256" key="2">
    <source>
        <dbReference type="ARBA" id="ARBA00001941"/>
    </source>
</evidence>
<dbReference type="InterPro" id="IPR030960">
    <property type="entry name" value="DHQS/DOIS_N"/>
</dbReference>
<feature type="domain" description="3-dehydroquinate synthase C-terminal" evidence="12">
    <location>
        <begin position="189"/>
        <end position="314"/>
    </location>
</feature>
<comment type="cofactor">
    <cofactor evidence="2">
        <name>Co(2+)</name>
        <dbReference type="ChEBI" id="CHEBI:48828"/>
    </cofactor>
</comment>
<feature type="domain" description="3-dehydroquinate synthase N-terminal" evidence="11">
    <location>
        <begin position="76"/>
        <end position="186"/>
    </location>
</feature>
<dbReference type="GO" id="GO:0005737">
    <property type="term" value="C:cytoplasm"/>
    <property type="evidence" value="ECO:0007669"/>
    <property type="project" value="InterPro"/>
</dbReference>
<evidence type="ECO:0000256" key="10">
    <source>
        <dbReference type="NCBIfam" id="TIGR01357"/>
    </source>
</evidence>
<keyword evidence="6" id="KW-0862">Zinc</keyword>
<dbReference type="PIRSF" id="PIRSF001455">
    <property type="entry name" value="DHQ_synth"/>
    <property type="match status" value="1"/>
</dbReference>
<evidence type="ECO:0000256" key="1">
    <source>
        <dbReference type="ARBA" id="ARBA00001911"/>
    </source>
</evidence>
<keyword evidence="8 13" id="KW-0456">Lyase</keyword>
<evidence type="ECO:0000256" key="8">
    <source>
        <dbReference type="ARBA" id="ARBA00023239"/>
    </source>
</evidence>
<dbReference type="EMBL" id="DVMM01000073">
    <property type="protein sequence ID" value="HIU29392.1"/>
    <property type="molecule type" value="Genomic_DNA"/>
</dbReference>
<dbReference type="InterPro" id="IPR016037">
    <property type="entry name" value="DHQ_synth_AroB"/>
</dbReference>
<comment type="caution">
    <text evidence="13">The sequence shown here is derived from an EMBL/GenBank/DDBJ whole genome shotgun (WGS) entry which is preliminary data.</text>
</comment>
<dbReference type="AlphaFoldDB" id="A0A9D1LAM2"/>
<dbReference type="GO" id="GO:0000166">
    <property type="term" value="F:nucleotide binding"/>
    <property type="evidence" value="ECO:0007669"/>
    <property type="project" value="UniProtKB-KW"/>
</dbReference>
<evidence type="ECO:0000256" key="6">
    <source>
        <dbReference type="ARBA" id="ARBA00022833"/>
    </source>
</evidence>
<reference evidence="13" key="1">
    <citation type="submission" date="2020-10" db="EMBL/GenBank/DDBJ databases">
        <authorList>
            <person name="Gilroy R."/>
        </authorList>
    </citation>
    <scope>NUCLEOTIDE SEQUENCE</scope>
    <source>
        <strain evidence="13">CHK195-4489</strain>
    </source>
</reference>
<dbReference type="EC" id="4.2.3.4" evidence="10"/>
<evidence type="ECO:0000313" key="13">
    <source>
        <dbReference type="EMBL" id="HIU29392.1"/>
    </source>
</evidence>
<evidence type="ECO:0000256" key="9">
    <source>
        <dbReference type="ARBA" id="ARBA00023285"/>
    </source>
</evidence>
<dbReference type="Proteomes" id="UP000824089">
    <property type="component" value="Unassembled WGS sequence"/>
</dbReference>
<dbReference type="Gene3D" id="1.20.1090.10">
    <property type="entry name" value="Dehydroquinate synthase-like - alpha domain"/>
    <property type="match status" value="1"/>
</dbReference>
<keyword evidence="4" id="KW-0479">Metal-binding</keyword>
<dbReference type="Gene3D" id="3.40.50.1970">
    <property type="match status" value="1"/>
</dbReference>
<evidence type="ECO:0000256" key="4">
    <source>
        <dbReference type="ARBA" id="ARBA00022723"/>
    </source>
</evidence>
<dbReference type="InterPro" id="IPR050071">
    <property type="entry name" value="Dehydroquinate_synthase"/>
</dbReference>
<dbReference type="InterPro" id="IPR056179">
    <property type="entry name" value="DHQS_C"/>
</dbReference>
<keyword evidence="9" id="KW-0170">Cobalt</keyword>
<dbReference type="GO" id="GO:0003856">
    <property type="term" value="F:3-dehydroquinate synthase activity"/>
    <property type="evidence" value="ECO:0007669"/>
    <property type="project" value="UniProtKB-UniRule"/>
</dbReference>
<dbReference type="GO" id="GO:0046872">
    <property type="term" value="F:metal ion binding"/>
    <property type="evidence" value="ECO:0007669"/>
    <property type="project" value="UniProtKB-KW"/>
</dbReference>
<sequence length="321" mass="35368">MELFHVDLKKTVDHSYDIVIGSGLEDRLQEDLDVFARSDGRSIAVITDSNVYAYYGAELESRLKSALPELKINTAVFPAGEKSKTRETKAYLEDLLISWGYRRDTLILAFGGGVVTDLAGFVAGTFARGVPFLNYATTLLAAADASIGGKTAVDTDAATNLIGLIYQPKRVYIDIAMWKTLSQGELSDGLAETIKHACMADAAFFSYLETNLEKVFSLDPAVCRRIAEKNCEIKYRVVMLDETEQGMREILNLGHTVGRAIETVSDYRLSHGESVSIGLAAQARLGRNLGYCSEEDVARVEALLRKAKLPVRIPEWIDREA</sequence>
<dbReference type="CDD" id="cd08195">
    <property type="entry name" value="DHQS"/>
    <property type="match status" value="1"/>
</dbReference>
<gene>
    <name evidence="13" type="primary">aroB</name>
    <name evidence="13" type="ORF">IAD50_03740</name>
</gene>
<dbReference type="Pfam" id="PF24621">
    <property type="entry name" value="DHQS_C"/>
    <property type="match status" value="1"/>
</dbReference>
<evidence type="ECO:0000256" key="5">
    <source>
        <dbReference type="ARBA" id="ARBA00022741"/>
    </source>
</evidence>
<dbReference type="FunFam" id="3.40.50.1970:FF:000007">
    <property type="entry name" value="Pentafunctional AROM polypeptide"/>
    <property type="match status" value="1"/>
</dbReference>